<reference evidence="2" key="1">
    <citation type="journal article" date="2022" name="bioRxiv">
        <title>Sequencing and chromosome-scale assembly of the giantPleurodeles waltlgenome.</title>
        <authorList>
            <person name="Brown T."/>
            <person name="Elewa A."/>
            <person name="Iarovenko S."/>
            <person name="Subramanian E."/>
            <person name="Araus A.J."/>
            <person name="Petzold A."/>
            <person name="Susuki M."/>
            <person name="Suzuki K.-i.T."/>
            <person name="Hayashi T."/>
            <person name="Toyoda A."/>
            <person name="Oliveira C."/>
            <person name="Osipova E."/>
            <person name="Leigh N.D."/>
            <person name="Simon A."/>
            <person name="Yun M.H."/>
        </authorList>
    </citation>
    <scope>NUCLEOTIDE SEQUENCE</scope>
    <source>
        <strain evidence="2">20211129_DDA</strain>
        <tissue evidence="2">Liver</tissue>
    </source>
</reference>
<keyword evidence="3" id="KW-1185">Reference proteome</keyword>
<dbReference type="AlphaFoldDB" id="A0AAV7V169"/>
<accession>A0AAV7V169</accession>
<comment type="caution">
    <text evidence="2">The sequence shown here is derived from an EMBL/GenBank/DDBJ whole genome shotgun (WGS) entry which is preliminary data.</text>
</comment>
<sequence length="67" mass="6914">MVLEPIGERTAGAPLGTFNTVLAARPWSQGGRLPRHREEAGGPRTGADDGGPQWPGAPGGHCQIGRS</sequence>
<proteinExistence type="predicted"/>
<organism evidence="2 3">
    <name type="scientific">Pleurodeles waltl</name>
    <name type="common">Iberian ribbed newt</name>
    <dbReference type="NCBI Taxonomy" id="8319"/>
    <lineage>
        <taxon>Eukaryota</taxon>
        <taxon>Metazoa</taxon>
        <taxon>Chordata</taxon>
        <taxon>Craniata</taxon>
        <taxon>Vertebrata</taxon>
        <taxon>Euteleostomi</taxon>
        <taxon>Amphibia</taxon>
        <taxon>Batrachia</taxon>
        <taxon>Caudata</taxon>
        <taxon>Salamandroidea</taxon>
        <taxon>Salamandridae</taxon>
        <taxon>Pleurodelinae</taxon>
        <taxon>Pleurodeles</taxon>
    </lineage>
</organism>
<protein>
    <submittedName>
        <fullName evidence="2">Uncharacterized protein</fullName>
    </submittedName>
</protein>
<name>A0AAV7V169_PLEWA</name>
<dbReference type="Proteomes" id="UP001066276">
    <property type="component" value="Chromosome 2_2"/>
</dbReference>
<feature type="region of interest" description="Disordered" evidence="1">
    <location>
        <begin position="26"/>
        <end position="67"/>
    </location>
</feature>
<gene>
    <name evidence="2" type="ORF">NDU88_003643</name>
</gene>
<evidence type="ECO:0000313" key="2">
    <source>
        <dbReference type="EMBL" id="KAJ1194354.1"/>
    </source>
</evidence>
<dbReference type="EMBL" id="JANPWB010000004">
    <property type="protein sequence ID" value="KAJ1194354.1"/>
    <property type="molecule type" value="Genomic_DNA"/>
</dbReference>
<evidence type="ECO:0000256" key="1">
    <source>
        <dbReference type="SAM" id="MobiDB-lite"/>
    </source>
</evidence>
<evidence type="ECO:0000313" key="3">
    <source>
        <dbReference type="Proteomes" id="UP001066276"/>
    </source>
</evidence>